<feature type="binding site" evidence="11">
    <location>
        <position position="200"/>
    </location>
    <ligand>
        <name>Mg(2+)</name>
        <dbReference type="ChEBI" id="CHEBI:18420"/>
    </ligand>
</feature>
<dbReference type="SUPFAM" id="SSF143631">
    <property type="entry name" value="ApbE-like"/>
    <property type="match status" value="1"/>
</dbReference>
<evidence type="ECO:0000256" key="6">
    <source>
        <dbReference type="ARBA" id="ARBA00022827"/>
    </source>
</evidence>
<name>A0A518BKM1_9BACT</name>
<dbReference type="GO" id="GO:0046872">
    <property type="term" value="F:metal ion binding"/>
    <property type="evidence" value="ECO:0007669"/>
    <property type="project" value="UniProtKB-UniRule"/>
</dbReference>
<keyword evidence="12 13" id="KW-0449">Lipoprotein</keyword>
<keyword evidence="12" id="KW-0472">Membrane</keyword>
<evidence type="ECO:0000256" key="11">
    <source>
        <dbReference type="PIRSR" id="PIRSR006268-2"/>
    </source>
</evidence>
<comment type="subcellular location">
    <subcellularLocation>
        <location evidence="12">Cell inner membrane</location>
        <topology evidence="12">Lipid-anchor</topology>
        <orientation evidence="12">Periplasmic side</orientation>
    </subcellularLocation>
</comment>
<dbReference type="EMBL" id="CP036287">
    <property type="protein sequence ID" value="QDU67519.1"/>
    <property type="molecule type" value="Genomic_DNA"/>
</dbReference>
<keyword evidence="6 10" id="KW-0274">FAD</keyword>
<evidence type="ECO:0000256" key="8">
    <source>
        <dbReference type="ARBA" id="ARBA00031306"/>
    </source>
</evidence>
<evidence type="ECO:0000256" key="1">
    <source>
        <dbReference type="ARBA" id="ARBA00011955"/>
    </source>
</evidence>
<sequence length="370" mass="38672">MTRSTGRASTNGALPVGVRCSLLLVMALGACSPTDPQKTDAVHRVSGLSMGTSWNLVAVDAPGGVGGAGVSQDGLAAAVQQELDQVDRAMSTWKVESELSRFNRSSAGETTDLSAETASVVELALDVWDRSGGAFDPTVGPLVDVWGFGAGSRNTMAPSDEERERLLSLVGMDGLELLPAANDRHELRKLREGLQLDLSGIAKGFAVDEAAAALEALDLAGYFLEVGGEVRFGGQSPRGDRWRVGIERPMVDGREVALAVSPDSGAVATSGDYRRFRDVDGARVSHTIDPRTGRPVLDAPASVTVVGPSCARADALATALMVLGADAGLRLIEETQGYEALFLLHDGGAFTERQSSGFAGMRVELPAATH</sequence>
<keyword evidence="12" id="KW-1003">Cell membrane</keyword>
<protein>
    <recommendedName>
        <fullName evidence="2 10">FAD:protein FMN transferase</fullName>
        <ecNumber evidence="1 10">2.7.1.180</ecNumber>
    </recommendedName>
    <alternativeName>
        <fullName evidence="8 10">Flavin transferase</fullName>
    </alternativeName>
</protein>
<dbReference type="PIRSF" id="PIRSF006268">
    <property type="entry name" value="ApbE"/>
    <property type="match status" value="1"/>
</dbReference>
<keyword evidence="12" id="KW-0997">Cell inner membrane</keyword>
<keyword evidence="14" id="KW-1185">Reference proteome</keyword>
<dbReference type="AlphaFoldDB" id="A0A518BKM1"/>
<dbReference type="PANTHER" id="PTHR30040:SF2">
    <property type="entry name" value="FAD:PROTEIN FMN TRANSFERASE"/>
    <property type="match status" value="1"/>
</dbReference>
<reference evidence="13 14" key="1">
    <citation type="submission" date="2019-02" db="EMBL/GenBank/DDBJ databases">
        <title>Deep-cultivation of Planctomycetes and their phenomic and genomic characterization uncovers novel biology.</title>
        <authorList>
            <person name="Wiegand S."/>
            <person name="Jogler M."/>
            <person name="Boedeker C."/>
            <person name="Pinto D."/>
            <person name="Vollmers J."/>
            <person name="Rivas-Marin E."/>
            <person name="Kohn T."/>
            <person name="Peeters S.H."/>
            <person name="Heuer A."/>
            <person name="Rast P."/>
            <person name="Oberbeckmann S."/>
            <person name="Bunk B."/>
            <person name="Jeske O."/>
            <person name="Meyerdierks A."/>
            <person name="Storesund J.E."/>
            <person name="Kallscheuer N."/>
            <person name="Luecker S."/>
            <person name="Lage O.M."/>
            <person name="Pohl T."/>
            <person name="Merkel B.J."/>
            <person name="Hornburger P."/>
            <person name="Mueller R.-W."/>
            <person name="Bruemmer F."/>
            <person name="Labrenz M."/>
            <person name="Spormann A.M."/>
            <person name="Op den Camp H."/>
            <person name="Overmann J."/>
            <person name="Amann R."/>
            <person name="Jetten M.S.M."/>
            <person name="Mascher T."/>
            <person name="Medema M.H."/>
            <person name="Devos D.P."/>
            <person name="Kaster A.-K."/>
            <person name="Ovreas L."/>
            <person name="Rohde M."/>
            <person name="Galperin M.Y."/>
            <person name="Jogler C."/>
        </authorList>
    </citation>
    <scope>NUCLEOTIDE SEQUENCE [LARGE SCALE GENOMIC DNA]</scope>
    <source>
        <strain evidence="13 14">Pla133</strain>
    </source>
</reference>
<dbReference type="EC" id="2.7.1.180" evidence="1 10"/>
<evidence type="ECO:0000256" key="5">
    <source>
        <dbReference type="ARBA" id="ARBA00022723"/>
    </source>
</evidence>
<comment type="catalytic activity">
    <reaction evidence="9 10 12">
        <text>L-threonyl-[protein] + FAD = FMN-L-threonyl-[protein] + AMP + H(+)</text>
        <dbReference type="Rhea" id="RHEA:36847"/>
        <dbReference type="Rhea" id="RHEA-COMP:11060"/>
        <dbReference type="Rhea" id="RHEA-COMP:11061"/>
        <dbReference type="ChEBI" id="CHEBI:15378"/>
        <dbReference type="ChEBI" id="CHEBI:30013"/>
        <dbReference type="ChEBI" id="CHEBI:57692"/>
        <dbReference type="ChEBI" id="CHEBI:74257"/>
        <dbReference type="ChEBI" id="CHEBI:456215"/>
        <dbReference type="EC" id="2.7.1.180"/>
    </reaction>
</comment>
<evidence type="ECO:0000256" key="7">
    <source>
        <dbReference type="ARBA" id="ARBA00022842"/>
    </source>
</evidence>
<dbReference type="KEGG" id="pbap:Pla133_26060"/>
<dbReference type="Gene3D" id="3.10.520.10">
    <property type="entry name" value="ApbE-like domains"/>
    <property type="match status" value="1"/>
</dbReference>
<gene>
    <name evidence="13" type="primary">apbE_4</name>
    <name evidence="13" type="ORF">Pla133_26060</name>
</gene>
<keyword evidence="7 10" id="KW-0460">Magnesium</keyword>
<keyword evidence="4 10" id="KW-0808">Transferase</keyword>
<evidence type="ECO:0000256" key="4">
    <source>
        <dbReference type="ARBA" id="ARBA00022679"/>
    </source>
</evidence>
<comment type="function">
    <text evidence="12">Flavin transferase that catalyzes the transfer of the FMN moiety of FAD and its covalent binding to the hydroxyl group of a threonine residue in a target flavoprotein.</text>
</comment>
<dbReference type="PANTHER" id="PTHR30040">
    <property type="entry name" value="THIAMINE BIOSYNTHESIS LIPOPROTEIN APBE"/>
    <property type="match status" value="1"/>
</dbReference>
<organism evidence="13 14">
    <name type="scientific">Engelhardtia mirabilis</name>
    <dbReference type="NCBI Taxonomy" id="2528011"/>
    <lineage>
        <taxon>Bacteria</taxon>
        <taxon>Pseudomonadati</taxon>
        <taxon>Planctomycetota</taxon>
        <taxon>Planctomycetia</taxon>
        <taxon>Planctomycetia incertae sedis</taxon>
        <taxon>Engelhardtia</taxon>
    </lineage>
</organism>
<dbReference type="InterPro" id="IPR024932">
    <property type="entry name" value="ApbE"/>
</dbReference>
<evidence type="ECO:0000256" key="9">
    <source>
        <dbReference type="ARBA" id="ARBA00048540"/>
    </source>
</evidence>
<keyword evidence="5 10" id="KW-0479">Metal-binding</keyword>
<evidence type="ECO:0000313" key="14">
    <source>
        <dbReference type="Proteomes" id="UP000316921"/>
    </source>
</evidence>
<dbReference type="PROSITE" id="PS51257">
    <property type="entry name" value="PROKAR_LIPOPROTEIN"/>
    <property type="match status" value="1"/>
</dbReference>
<keyword evidence="3 10" id="KW-0285">Flavoprotein</keyword>
<evidence type="ECO:0000256" key="10">
    <source>
        <dbReference type="PIRNR" id="PIRNR006268"/>
    </source>
</evidence>
<evidence type="ECO:0000256" key="3">
    <source>
        <dbReference type="ARBA" id="ARBA00022630"/>
    </source>
</evidence>
<dbReference type="InterPro" id="IPR003374">
    <property type="entry name" value="ApbE-like_sf"/>
</dbReference>
<dbReference type="RefSeq" id="WP_145065767.1">
    <property type="nucleotide sequence ID" value="NZ_CP036287.1"/>
</dbReference>
<dbReference type="Proteomes" id="UP000316921">
    <property type="component" value="Chromosome"/>
</dbReference>
<feature type="binding site" evidence="11">
    <location>
        <position position="314"/>
    </location>
    <ligand>
        <name>Mg(2+)</name>
        <dbReference type="ChEBI" id="CHEBI:18420"/>
    </ligand>
</feature>
<evidence type="ECO:0000313" key="13">
    <source>
        <dbReference type="EMBL" id="QDU67519.1"/>
    </source>
</evidence>
<feature type="binding site" evidence="11">
    <location>
        <position position="318"/>
    </location>
    <ligand>
        <name>Mg(2+)</name>
        <dbReference type="ChEBI" id="CHEBI:18420"/>
    </ligand>
</feature>
<dbReference type="Pfam" id="PF02424">
    <property type="entry name" value="ApbE"/>
    <property type="match status" value="1"/>
</dbReference>
<proteinExistence type="inferred from homology"/>
<comment type="cofactor">
    <cofactor evidence="11">
        <name>Mg(2+)</name>
        <dbReference type="ChEBI" id="CHEBI:18420"/>
    </cofactor>
    <cofactor evidence="11">
        <name>Mn(2+)</name>
        <dbReference type="ChEBI" id="CHEBI:29035"/>
    </cofactor>
    <text evidence="11">Magnesium. Can also use manganese.</text>
</comment>
<dbReference type="GO" id="GO:0005886">
    <property type="term" value="C:plasma membrane"/>
    <property type="evidence" value="ECO:0007669"/>
    <property type="project" value="UniProtKB-SubCell"/>
</dbReference>
<accession>A0A518BKM1</accession>
<evidence type="ECO:0000256" key="12">
    <source>
        <dbReference type="RuleBase" id="RU363002"/>
    </source>
</evidence>
<evidence type="ECO:0000256" key="2">
    <source>
        <dbReference type="ARBA" id="ARBA00016337"/>
    </source>
</evidence>
<comment type="similarity">
    <text evidence="10 12">Belongs to the ApbE family.</text>
</comment>
<dbReference type="GO" id="GO:0016740">
    <property type="term" value="F:transferase activity"/>
    <property type="evidence" value="ECO:0007669"/>
    <property type="project" value="UniProtKB-UniRule"/>
</dbReference>